<dbReference type="AlphaFoldDB" id="A0A0M2UT76"/>
<dbReference type="InterPro" id="IPR039143">
    <property type="entry name" value="GNPNAT1-like"/>
</dbReference>
<dbReference type="InterPro" id="IPR000182">
    <property type="entry name" value="GNAT_dom"/>
</dbReference>
<reference evidence="2 3" key="1">
    <citation type="journal article" date="2013" name="BMC Microbiol.">
        <title>Identification of the type II cytochrome c maturation pathway in anammox bacteria by comparative genomics.</title>
        <authorList>
            <person name="Ferousi C."/>
            <person name="Speth D.R."/>
            <person name="Reimann J."/>
            <person name="Op den Camp H.J."/>
            <person name="Allen J.W."/>
            <person name="Keltjens J.T."/>
            <person name="Jetten M.S."/>
        </authorList>
    </citation>
    <scope>NUCLEOTIDE SEQUENCE [LARGE SCALE GENOMIC DNA]</scope>
    <source>
        <strain evidence="2">RU1</strain>
    </source>
</reference>
<dbReference type="PANTHER" id="PTHR13355">
    <property type="entry name" value="GLUCOSAMINE 6-PHOSPHATE N-ACETYLTRANSFERASE"/>
    <property type="match status" value="1"/>
</dbReference>
<accession>A0A0M2UT76</accession>
<comment type="caution">
    <text evidence="2">The sequence shown here is derived from an EMBL/GenBank/DDBJ whole genome shotgun (WGS) entry which is preliminary data.</text>
</comment>
<evidence type="ECO:0000259" key="1">
    <source>
        <dbReference type="PROSITE" id="PS51186"/>
    </source>
</evidence>
<evidence type="ECO:0000313" key="3">
    <source>
        <dbReference type="Proteomes" id="UP000034954"/>
    </source>
</evidence>
<dbReference type="SUPFAM" id="SSF55729">
    <property type="entry name" value="Acyl-CoA N-acyltransferases (Nat)"/>
    <property type="match status" value="1"/>
</dbReference>
<dbReference type="Pfam" id="PF13673">
    <property type="entry name" value="Acetyltransf_10"/>
    <property type="match status" value="1"/>
</dbReference>
<dbReference type="Proteomes" id="UP000034954">
    <property type="component" value="Unassembled WGS sequence"/>
</dbReference>
<keyword evidence="3" id="KW-1185">Reference proteome</keyword>
<name>A0A0M2UT76_9BACT</name>
<protein>
    <submittedName>
        <fullName evidence="2">Acetyltransferase</fullName>
    </submittedName>
</protein>
<dbReference type="InterPro" id="IPR016181">
    <property type="entry name" value="Acyl_CoA_acyltransferase"/>
</dbReference>
<gene>
    <name evidence="2" type="ORF">BROFUL_02228</name>
</gene>
<dbReference type="EMBL" id="LAQJ01000222">
    <property type="protein sequence ID" value="KKO19047.1"/>
    <property type="molecule type" value="Genomic_DNA"/>
</dbReference>
<sequence length="142" mass="16384">MFKVITNLDDLIKVFIIRGIVFLEEQGIPYTIERDAYDYSATHVLGEERGEPFAAGRILALDGYAKLERLAIRKSHRGKNLGHKLTEFMLSVAKNQGFQKFKVHAQTHLVDFYRKHGFEVVGDVFQEAGIDHYVMLYHPYPK</sequence>
<organism evidence="2 3">
    <name type="scientific">Candidatus Brocadia fulgida</name>
    <dbReference type="NCBI Taxonomy" id="380242"/>
    <lineage>
        <taxon>Bacteria</taxon>
        <taxon>Pseudomonadati</taxon>
        <taxon>Planctomycetota</taxon>
        <taxon>Candidatus Brocadiia</taxon>
        <taxon>Candidatus Brocadiales</taxon>
        <taxon>Candidatus Brocadiaceae</taxon>
        <taxon>Candidatus Brocadia</taxon>
    </lineage>
</organism>
<proteinExistence type="predicted"/>
<evidence type="ECO:0000313" key="2">
    <source>
        <dbReference type="EMBL" id="KKO19047.1"/>
    </source>
</evidence>
<feature type="domain" description="N-acetyltransferase" evidence="1">
    <location>
        <begin position="1"/>
        <end position="140"/>
    </location>
</feature>
<dbReference type="GO" id="GO:0004343">
    <property type="term" value="F:glucosamine 6-phosphate N-acetyltransferase activity"/>
    <property type="evidence" value="ECO:0007669"/>
    <property type="project" value="TreeGrafter"/>
</dbReference>
<dbReference type="Gene3D" id="3.40.630.30">
    <property type="match status" value="1"/>
</dbReference>
<dbReference type="PANTHER" id="PTHR13355:SF11">
    <property type="entry name" value="GLUCOSAMINE 6-PHOSPHATE N-ACETYLTRANSFERASE"/>
    <property type="match status" value="1"/>
</dbReference>
<dbReference type="PROSITE" id="PS51186">
    <property type="entry name" value="GNAT"/>
    <property type="match status" value="1"/>
</dbReference>